<evidence type="ECO:0000313" key="3">
    <source>
        <dbReference type="EMBL" id="QEG41519.1"/>
    </source>
</evidence>
<gene>
    <name evidence="3" type="ORF">UC8_35430</name>
</gene>
<reference evidence="3 4" key="1">
    <citation type="submission" date="2019-08" db="EMBL/GenBank/DDBJ databases">
        <title>Deep-cultivation of Planctomycetes and their phenomic and genomic characterization uncovers novel biology.</title>
        <authorList>
            <person name="Wiegand S."/>
            <person name="Jogler M."/>
            <person name="Boedeker C."/>
            <person name="Pinto D."/>
            <person name="Vollmers J."/>
            <person name="Rivas-Marin E."/>
            <person name="Kohn T."/>
            <person name="Peeters S.H."/>
            <person name="Heuer A."/>
            <person name="Rast P."/>
            <person name="Oberbeckmann S."/>
            <person name="Bunk B."/>
            <person name="Jeske O."/>
            <person name="Meyerdierks A."/>
            <person name="Storesund J.E."/>
            <person name="Kallscheuer N."/>
            <person name="Luecker S."/>
            <person name="Lage O.M."/>
            <person name="Pohl T."/>
            <person name="Merkel B.J."/>
            <person name="Hornburger P."/>
            <person name="Mueller R.-W."/>
            <person name="Bruemmer F."/>
            <person name="Labrenz M."/>
            <person name="Spormann A.M."/>
            <person name="Op den Camp H."/>
            <person name="Overmann J."/>
            <person name="Amann R."/>
            <person name="Jetten M.S.M."/>
            <person name="Mascher T."/>
            <person name="Medema M.H."/>
            <person name="Devos D.P."/>
            <person name="Kaster A.-K."/>
            <person name="Ovreas L."/>
            <person name="Rohde M."/>
            <person name="Galperin M.Y."/>
            <person name="Jogler C."/>
        </authorList>
    </citation>
    <scope>NUCLEOTIDE SEQUENCE [LARGE SCALE GENOMIC DNA]</scope>
    <source>
        <strain evidence="3 4">UC8</strain>
    </source>
</reference>
<sequence precursor="true">MNLRKIKWLVAGLSLGFVLVVAGCSSQSSVEKPNDAEQSAAVAIVEGQTPGEAAKEKMLAAKEALFKKLSGRLVEAMSGQGPAAAITVCQQEAPAIAKAVSEEHGLKIGRTGVRLRNPDNVAPAWAEPLVQDKTDTPTFVTLDNGHSAALLPIKLQGQCLMCHGPNQSIAPIIQEQLTKLYPNDQATGFQEGELRGWFWIELPNG</sequence>
<dbReference type="InterPro" id="IPR021796">
    <property type="entry name" value="Tll0287-like_dom"/>
</dbReference>
<keyword evidence="4" id="KW-1185">Reference proteome</keyword>
<name>A0A5B9QU86_9BACT</name>
<protein>
    <recommendedName>
        <fullName evidence="2">Tll0287-like domain-containing protein</fullName>
    </recommendedName>
</protein>
<dbReference type="Proteomes" id="UP000325286">
    <property type="component" value="Chromosome"/>
</dbReference>
<dbReference type="Pfam" id="PF11845">
    <property type="entry name" value="Tll0287-like"/>
    <property type="match status" value="1"/>
</dbReference>
<proteinExistence type="predicted"/>
<feature type="domain" description="Tll0287-like" evidence="2">
    <location>
        <begin position="56"/>
        <end position="203"/>
    </location>
</feature>
<feature type="signal peptide" evidence="1">
    <location>
        <begin position="1"/>
        <end position="22"/>
    </location>
</feature>
<feature type="chain" id="PRO_5022916340" description="Tll0287-like domain-containing protein" evidence="1">
    <location>
        <begin position="23"/>
        <end position="205"/>
    </location>
</feature>
<keyword evidence="1" id="KW-0732">Signal</keyword>
<evidence type="ECO:0000259" key="2">
    <source>
        <dbReference type="Pfam" id="PF11845"/>
    </source>
</evidence>
<dbReference type="KEGG" id="rul:UC8_35430"/>
<organism evidence="3 4">
    <name type="scientific">Roseimaritima ulvae</name>
    <dbReference type="NCBI Taxonomy" id="980254"/>
    <lineage>
        <taxon>Bacteria</taxon>
        <taxon>Pseudomonadati</taxon>
        <taxon>Planctomycetota</taxon>
        <taxon>Planctomycetia</taxon>
        <taxon>Pirellulales</taxon>
        <taxon>Pirellulaceae</taxon>
        <taxon>Roseimaritima</taxon>
    </lineage>
</organism>
<evidence type="ECO:0000256" key="1">
    <source>
        <dbReference type="SAM" id="SignalP"/>
    </source>
</evidence>
<dbReference type="RefSeq" id="WP_084426860.1">
    <property type="nucleotide sequence ID" value="NZ_CP042914.1"/>
</dbReference>
<dbReference type="EMBL" id="CP042914">
    <property type="protein sequence ID" value="QEG41519.1"/>
    <property type="molecule type" value="Genomic_DNA"/>
</dbReference>
<dbReference type="PROSITE" id="PS51257">
    <property type="entry name" value="PROKAR_LIPOPROTEIN"/>
    <property type="match status" value="1"/>
</dbReference>
<accession>A0A5B9QU86</accession>
<dbReference type="OrthoDB" id="9797588at2"/>
<dbReference type="AlphaFoldDB" id="A0A5B9QU86"/>
<evidence type="ECO:0000313" key="4">
    <source>
        <dbReference type="Proteomes" id="UP000325286"/>
    </source>
</evidence>